<evidence type="ECO:0000256" key="4">
    <source>
        <dbReference type="ARBA" id="ARBA00030169"/>
    </source>
</evidence>
<evidence type="ECO:0000313" key="5">
    <source>
        <dbReference type="EMBL" id="MCT8329075.1"/>
    </source>
</evidence>
<dbReference type="SUPFAM" id="SSF89562">
    <property type="entry name" value="RraA-like"/>
    <property type="match status" value="1"/>
</dbReference>
<dbReference type="Pfam" id="PF03737">
    <property type="entry name" value="RraA-like"/>
    <property type="match status" value="1"/>
</dbReference>
<organism evidence="5 6">
    <name type="scientific">Albidovulum sediminis</name>
    <dbReference type="NCBI Taxonomy" id="3066345"/>
    <lineage>
        <taxon>Bacteria</taxon>
        <taxon>Pseudomonadati</taxon>
        <taxon>Pseudomonadota</taxon>
        <taxon>Alphaproteobacteria</taxon>
        <taxon>Rhodobacterales</taxon>
        <taxon>Paracoccaceae</taxon>
        <taxon>Albidovulum</taxon>
    </lineage>
</organism>
<dbReference type="InterPro" id="IPR005493">
    <property type="entry name" value="RraA/RraA-like"/>
</dbReference>
<dbReference type="EMBL" id="JAOCQF010000001">
    <property type="protein sequence ID" value="MCT8329075.1"/>
    <property type="molecule type" value="Genomic_DNA"/>
</dbReference>
<keyword evidence="6" id="KW-1185">Reference proteome</keyword>
<dbReference type="InterPro" id="IPR036704">
    <property type="entry name" value="RraA/RraA-like_sf"/>
</dbReference>
<name>A0ABT2NNJ3_9RHOB</name>
<dbReference type="Proteomes" id="UP001205601">
    <property type="component" value="Unassembled WGS sequence"/>
</dbReference>
<comment type="cofactor">
    <cofactor evidence="1">
        <name>a divalent metal cation</name>
        <dbReference type="ChEBI" id="CHEBI:60240"/>
    </cofactor>
</comment>
<protein>
    <recommendedName>
        <fullName evidence="2">Putative 4-hydroxy-4-methyl-2-oxoglutarate aldolase</fullName>
    </recommendedName>
    <alternativeName>
        <fullName evidence="3">Regulator of ribonuclease activity homolog</fullName>
    </alternativeName>
    <alternativeName>
        <fullName evidence="4">RraA-like protein</fullName>
    </alternativeName>
</protein>
<reference evidence="6" key="1">
    <citation type="submission" date="2023-07" db="EMBL/GenBank/DDBJ databases">
        <title>Defluviimonas sediminis sp. nov., isolated from mangrove sediment.</title>
        <authorList>
            <person name="Liu L."/>
            <person name="Li J."/>
            <person name="Huang Y."/>
            <person name="Pan J."/>
            <person name="Li M."/>
        </authorList>
    </citation>
    <scope>NUCLEOTIDE SEQUENCE [LARGE SCALE GENOMIC DNA]</scope>
    <source>
        <strain evidence="6">FT324</strain>
    </source>
</reference>
<sequence>MTDIYRLETLPPQLDAETTAKLVRVEAATLGHYLHTGFVDTAIRPLIVGPRVAGAAVTVQISGPDSTLLYHAMDRVRPGDLLVIDRVGDHKQACWGGFMATVAKIRGLAGVVIDGAVTDPAAIREAGVPTWARDTSAVTTKLLNLGGGFNVPVSIGGVAVNPGDAVLADDCGVVVIEPRRLGRLIEVALADQAEEGDWIARLRKGEMLQDLIDIRSMLAKNGMEGSGV</sequence>
<accession>A0ABT2NNJ3</accession>
<dbReference type="RefSeq" id="WP_261494497.1">
    <property type="nucleotide sequence ID" value="NZ_JAOCQF010000001.1"/>
</dbReference>
<proteinExistence type="predicted"/>
<gene>
    <name evidence="5" type="ORF">N5I32_06080</name>
</gene>
<dbReference type="PANTHER" id="PTHR33254">
    <property type="entry name" value="4-HYDROXY-4-METHYL-2-OXOGLUTARATE ALDOLASE 3-RELATED"/>
    <property type="match status" value="1"/>
</dbReference>
<evidence type="ECO:0000256" key="1">
    <source>
        <dbReference type="ARBA" id="ARBA00001968"/>
    </source>
</evidence>
<dbReference type="Gene3D" id="3.50.30.40">
    <property type="entry name" value="Ribonuclease E inhibitor RraA/RraA-like"/>
    <property type="match status" value="1"/>
</dbReference>
<comment type="caution">
    <text evidence="5">The sequence shown here is derived from an EMBL/GenBank/DDBJ whole genome shotgun (WGS) entry which is preliminary data.</text>
</comment>
<evidence type="ECO:0000256" key="3">
    <source>
        <dbReference type="ARBA" id="ARBA00029596"/>
    </source>
</evidence>
<dbReference type="PANTHER" id="PTHR33254:SF4">
    <property type="entry name" value="4-HYDROXY-4-METHYL-2-OXOGLUTARATE ALDOLASE 3-RELATED"/>
    <property type="match status" value="1"/>
</dbReference>
<evidence type="ECO:0000256" key="2">
    <source>
        <dbReference type="ARBA" id="ARBA00016549"/>
    </source>
</evidence>
<dbReference type="CDD" id="cd16841">
    <property type="entry name" value="RraA_family"/>
    <property type="match status" value="1"/>
</dbReference>
<evidence type="ECO:0000313" key="6">
    <source>
        <dbReference type="Proteomes" id="UP001205601"/>
    </source>
</evidence>